<keyword evidence="4" id="KW-0472">Membrane</keyword>
<dbReference type="Gene3D" id="1.25.40.390">
    <property type="match status" value="1"/>
</dbReference>
<dbReference type="EMBL" id="SGVY01000052">
    <property type="protein sequence ID" value="TFH76229.1"/>
    <property type="molecule type" value="Genomic_DNA"/>
</dbReference>
<dbReference type="InterPro" id="IPR012944">
    <property type="entry name" value="SusD_RagB_dom"/>
</dbReference>
<evidence type="ECO:0000259" key="6">
    <source>
        <dbReference type="Pfam" id="PF07980"/>
    </source>
</evidence>
<dbReference type="PROSITE" id="PS51257">
    <property type="entry name" value="PROKAR_LIPOPROTEIN"/>
    <property type="match status" value="1"/>
</dbReference>
<comment type="similarity">
    <text evidence="2">Belongs to the SusD family.</text>
</comment>
<evidence type="ECO:0000313" key="8">
    <source>
        <dbReference type="EMBL" id="TFH76229.1"/>
    </source>
</evidence>
<feature type="domain" description="RagB/SusD" evidence="6">
    <location>
        <begin position="371"/>
        <end position="482"/>
    </location>
</feature>
<dbReference type="InterPro" id="IPR033985">
    <property type="entry name" value="SusD-like_N"/>
</dbReference>
<dbReference type="Proteomes" id="UP000297872">
    <property type="component" value="Unassembled WGS sequence"/>
</dbReference>
<organism evidence="8 9">
    <name type="scientific">Segatella hominis</name>
    <dbReference type="NCBI Taxonomy" id="2518605"/>
    <lineage>
        <taxon>Bacteria</taxon>
        <taxon>Pseudomonadati</taxon>
        <taxon>Bacteroidota</taxon>
        <taxon>Bacteroidia</taxon>
        <taxon>Bacteroidales</taxon>
        <taxon>Prevotellaceae</taxon>
        <taxon>Segatella</taxon>
    </lineage>
</organism>
<evidence type="ECO:0000256" key="1">
    <source>
        <dbReference type="ARBA" id="ARBA00004442"/>
    </source>
</evidence>
<evidence type="ECO:0000256" key="2">
    <source>
        <dbReference type="ARBA" id="ARBA00006275"/>
    </source>
</evidence>
<proteinExistence type="inferred from homology"/>
<dbReference type="GeneID" id="302996430"/>
<dbReference type="SUPFAM" id="SSF48452">
    <property type="entry name" value="TPR-like"/>
    <property type="match status" value="1"/>
</dbReference>
<feature type="domain" description="SusD-like N-terminal" evidence="7">
    <location>
        <begin position="72"/>
        <end position="182"/>
    </location>
</feature>
<dbReference type="GO" id="GO:0009279">
    <property type="term" value="C:cell outer membrane"/>
    <property type="evidence" value="ECO:0007669"/>
    <property type="project" value="UniProtKB-SubCell"/>
</dbReference>
<name>A0A4Y8V8Q8_9BACT</name>
<evidence type="ECO:0000313" key="9">
    <source>
        <dbReference type="Proteomes" id="UP000297872"/>
    </source>
</evidence>
<dbReference type="Pfam" id="PF14322">
    <property type="entry name" value="SusD-like_3"/>
    <property type="match status" value="1"/>
</dbReference>
<dbReference type="InterPro" id="IPR011990">
    <property type="entry name" value="TPR-like_helical_dom_sf"/>
</dbReference>
<reference evidence="8 9" key="1">
    <citation type="submission" date="2019-02" db="EMBL/GenBank/DDBJ databases">
        <title>Draft Genome Sequence of the Prevotella sp. BCRC 81118, Isolated from Human Feces.</title>
        <authorList>
            <person name="Huang C.-H."/>
        </authorList>
    </citation>
    <scope>NUCLEOTIDE SEQUENCE [LARGE SCALE GENOMIC DNA]</scope>
    <source>
        <strain evidence="8 9">BCRC 81118</strain>
    </source>
</reference>
<dbReference type="RefSeq" id="WP_118120075.1">
    <property type="nucleotide sequence ID" value="NZ_SGVY01000052.1"/>
</dbReference>
<gene>
    <name evidence="8" type="ORF">EXN75_14265</name>
</gene>
<keyword evidence="5" id="KW-0998">Cell outer membrane</keyword>
<evidence type="ECO:0000256" key="3">
    <source>
        <dbReference type="ARBA" id="ARBA00022729"/>
    </source>
</evidence>
<accession>A0A4Y8V8Q8</accession>
<comment type="caution">
    <text evidence="8">The sequence shown here is derived from an EMBL/GenBank/DDBJ whole genome shotgun (WGS) entry which is preliminary data.</text>
</comment>
<protein>
    <submittedName>
        <fullName evidence="8">RagB/SusD family nutrient uptake outer membrane protein</fullName>
    </submittedName>
</protein>
<keyword evidence="3" id="KW-0732">Signal</keyword>
<keyword evidence="9" id="KW-1185">Reference proteome</keyword>
<dbReference type="Pfam" id="PF07980">
    <property type="entry name" value="SusD_RagB"/>
    <property type="match status" value="1"/>
</dbReference>
<comment type="subcellular location">
    <subcellularLocation>
        <location evidence="1">Cell outer membrane</location>
    </subcellularLocation>
</comment>
<sequence>MKKKLFIAAICAAGLVSCDLEQIPENQVTFNNAFKSENELNATTSSILFFENAFLGKNDAFIAAGAKADNLGWNNELRDWNPRYAKDQDGQWTGLYNVIYESNLLLDNIGKTEGLSEERYNFHKGQAYFAMGLSYFFLAQRYGDCVITKNSTDIVMYGRSPMIDVLNKAISSAEAAFSILPTYDKLRGLNNTSITSRQYASKGNSAALLAQIYAWKGSVEELYGLQGNPKEDYQKAIDYATLLIEGKVGNYSLCSSPEELCSKLSHPEETNPEAIFTLTFDKARSEDSQTPNDVATAYLSWPVKETAQMGNIPYDNYLQLYPSTVEEMYPDPSDQRKQAFFYDIDNPVEVDGIQYAIPYKFRECIYTQNEFSETGKDFRSLNADYVYWRLADIILLRAECYNKLGQTDLAIADLNTIRNRAGAEAYPSIYDDGDLKKAIFKEREKELFGENDERYYDIIRNNYILEELHGKFQTLTANDIQNGALFLPIPSNAYSDRDGKVTNTMIRQTIYWMRYM</sequence>
<evidence type="ECO:0000256" key="4">
    <source>
        <dbReference type="ARBA" id="ARBA00023136"/>
    </source>
</evidence>
<dbReference type="AlphaFoldDB" id="A0A4Y8V8Q8"/>
<evidence type="ECO:0000256" key="5">
    <source>
        <dbReference type="ARBA" id="ARBA00023237"/>
    </source>
</evidence>
<dbReference type="OrthoDB" id="5694214at2"/>
<evidence type="ECO:0000259" key="7">
    <source>
        <dbReference type="Pfam" id="PF14322"/>
    </source>
</evidence>